<keyword evidence="4" id="KW-1185">Reference proteome</keyword>
<protein>
    <submittedName>
        <fullName evidence="3">Uncharacterized protein</fullName>
    </submittedName>
</protein>
<evidence type="ECO:0000313" key="4">
    <source>
        <dbReference type="Proteomes" id="UP000679690"/>
    </source>
</evidence>
<evidence type="ECO:0000313" key="3">
    <source>
        <dbReference type="EMBL" id="MBO3742006.1"/>
    </source>
</evidence>
<feature type="region of interest" description="Disordered" evidence="1">
    <location>
        <begin position="207"/>
        <end position="279"/>
    </location>
</feature>
<feature type="compositionally biased region" description="Basic and acidic residues" evidence="1">
    <location>
        <begin position="33"/>
        <end position="42"/>
    </location>
</feature>
<evidence type="ECO:0000256" key="1">
    <source>
        <dbReference type="SAM" id="MobiDB-lite"/>
    </source>
</evidence>
<dbReference type="EMBL" id="JAGFNS010000025">
    <property type="protein sequence ID" value="MBO3742006.1"/>
    <property type="molecule type" value="Genomic_DNA"/>
</dbReference>
<gene>
    <name evidence="3" type="ORF">J5X75_31325</name>
</gene>
<keyword evidence="2" id="KW-1133">Transmembrane helix</keyword>
<keyword evidence="2" id="KW-0812">Transmembrane</keyword>
<evidence type="ECO:0000256" key="2">
    <source>
        <dbReference type="SAM" id="Phobius"/>
    </source>
</evidence>
<feature type="compositionally biased region" description="Basic and acidic residues" evidence="1">
    <location>
        <begin position="1"/>
        <end position="13"/>
    </location>
</feature>
<dbReference type="Proteomes" id="UP000679690">
    <property type="component" value="Unassembled WGS sequence"/>
</dbReference>
<keyword evidence="2" id="KW-0472">Membrane</keyword>
<organism evidence="3 4">
    <name type="scientific">Actinoplanes flavus</name>
    <dbReference type="NCBI Taxonomy" id="2820290"/>
    <lineage>
        <taxon>Bacteria</taxon>
        <taxon>Bacillati</taxon>
        <taxon>Actinomycetota</taxon>
        <taxon>Actinomycetes</taxon>
        <taxon>Micromonosporales</taxon>
        <taxon>Micromonosporaceae</taxon>
        <taxon>Actinoplanes</taxon>
    </lineage>
</organism>
<feature type="transmembrane region" description="Helical" evidence="2">
    <location>
        <begin position="49"/>
        <end position="66"/>
    </location>
</feature>
<name>A0ABS3UTT5_9ACTN</name>
<sequence>MADWGVERDERATCRSLPSTHGGSPLMPSHSQGAERRTERRAGRTGSRWILRAVVVGGLAGAAWLLTGSAAHAADHDDLIGSVLSEVASVTGNEPTVGELLEAAARPLEPSMPVEAIDEIVDEVTAIDGEPVGASLRTVVTAPRASGGTVDGRAQSRPATTVAEPVTEPVPVDYPLEPPAAAAAPVTVVDVTAAVPDAKRPEKPVLTRTGKAKPKKAKAVAGKARAQFRPEAQRRIPAARPAPETARDEVPDDGPTPRRMNLGAVSGIPANGSGASPEAGSVAVLPARLANGAVANHRLPVAADVEARRNDAEAPTVSPD</sequence>
<feature type="compositionally biased region" description="Low complexity" evidence="1">
    <location>
        <begin position="235"/>
        <end position="244"/>
    </location>
</feature>
<comment type="caution">
    <text evidence="3">The sequence shown here is derived from an EMBL/GenBank/DDBJ whole genome shotgun (WGS) entry which is preliminary data.</text>
</comment>
<accession>A0ABS3UTT5</accession>
<reference evidence="3 4" key="1">
    <citation type="submission" date="2021-03" db="EMBL/GenBank/DDBJ databases">
        <title>Actinoplanes flavus sp. nov., a novel actinomycete isolated from Coconut Palm rhizosphere soil.</title>
        <authorList>
            <person name="Luo X."/>
        </authorList>
    </citation>
    <scope>NUCLEOTIDE SEQUENCE [LARGE SCALE GENOMIC DNA]</scope>
    <source>
        <strain evidence="3 4">NEAU-H7</strain>
    </source>
</reference>
<dbReference type="RefSeq" id="WP_208471146.1">
    <property type="nucleotide sequence ID" value="NZ_JAGFNS010000025.1"/>
</dbReference>
<feature type="region of interest" description="Disordered" evidence="1">
    <location>
        <begin position="1"/>
        <end position="43"/>
    </location>
</feature>
<proteinExistence type="predicted"/>